<dbReference type="FunFam" id="2.60.120.740:FF:000001">
    <property type="entry name" value="Adhesion G protein-coupled receptor L2"/>
    <property type="match status" value="1"/>
</dbReference>
<accession>A0A9D3YZY7</accession>
<dbReference type="InterPro" id="IPR043159">
    <property type="entry name" value="Lectin_gal-bd_sf"/>
</dbReference>
<comment type="caution">
    <text evidence="3">The sequence shown here is derived from an EMBL/GenBank/DDBJ whole genome shotgun (WGS) entry which is preliminary data.</text>
</comment>
<keyword evidence="1" id="KW-0732">Signal</keyword>
<reference evidence="3" key="1">
    <citation type="journal article" date="2019" name="bioRxiv">
        <title>The Genome of the Zebra Mussel, Dreissena polymorpha: A Resource for Invasive Species Research.</title>
        <authorList>
            <person name="McCartney M.A."/>
            <person name="Auch B."/>
            <person name="Kono T."/>
            <person name="Mallez S."/>
            <person name="Zhang Y."/>
            <person name="Obille A."/>
            <person name="Becker A."/>
            <person name="Abrahante J.E."/>
            <person name="Garbe J."/>
            <person name="Badalamenti J.P."/>
            <person name="Herman A."/>
            <person name="Mangelson H."/>
            <person name="Liachko I."/>
            <person name="Sullivan S."/>
            <person name="Sone E.D."/>
            <person name="Koren S."/>
            <person name="Silverstein K.A.T."/>
            <person name="Beckman K.B."/>
            <person name="Gohl D.M."/>
        </authorList>
    </citation>
    <scope>NUCLEOTIDE SEQUENCE</scope>
    <source>
        <strain evidence="3">Duluth1</strain>
        <tissue evidence="3">Whole animal</tissue>
    </source>
</reference>
<dbReference type="PANTHER" id="PTHR46780">
    <property type="entry name" value="PROTEIN EVA-1"/>
    <property type="match status" value="1"/>
</dbReference>
<dbReference type="GO" id="GO:0030246">
    <property type="term" value="F:carbohydrate binding"/>
    <property type="evidence" value="ECO:0007669"/>
    <property type="project" value="InterPro"/>
</dbReference>
<reference evidence="3" key="2">
    <citation type="submission" date="2020-11" db="EMBL/GenBank/DDBJ databases">
        <authorList>
            <person name="McCartney M.A."/>
            <person name="Auch B."/>
            <person name="Kono T."/>
            <person name="Mallez S."/>
            <person name="Becker A."/>
            <person name="Gohl D.M."/>
            <person name="Silverstein K.A.T."/>
            <person name="Koren S."/>
            <person name="Bechman K.B."/>
            <person name="Herman A."/>
            <person name="Abrahante J.E."/>
            <person name="Garbe J."/>
        </authorList>
    </citation>
    <scope>NUCLEOTIDE SEQUENCE</scope>
    <source>
        <strain evidence="3">Duluth1</strain>
        <tissue evidence="3">Whole animal</tissue>
    </source>
</reference>
<feature type="chain" id="PRO_5039579522" description="SUEL-type lectin domain-containing protein" evidence="1">
    <location>
        <begin position="20"/>
        <end position="111"/>
    </location>
</feature>
<dbReference type="PROSITE" id="PS50228">
    <property type="entry name" value="SUEL_LECTIN"/>
    <property type="match status" value="1"/>
</dbReference>
<dbReference type="Pfam" id="PF02140">
    <property type="entry name" value="SUEL_Lectin"/>
    <property type="match status" value="1"/>
</dbReference>
<dbReference type="Gene3D" id="2.60.120.740">
    <property type="match status" value="1"/>
</dbReference>
<evidence type="ECO:0000313" key="3">
    <source>
        <dbReference type="EMBL" id="KAH3710385.1"/>
    </source>
</evidence>
<feature type="signal peptide" evidence="1">
    <location>
        <begin position="1"/>
        <end position="19"/>
    </location>
</feature>
<protein>
    <recommendedName>
        <fullName evidence="2">SUEL-type lectin domain-containing protein</fullName>
    </recommendedName>
</protein>
<dbReference type="AlphaFoldDB" id="A0A9D3YZY7"/>
<dbReference type="EMBL" id="JAIWYP010000014">
    <property type="protein sequence ID" value="KAH3710385.1"/>
    <property type="molecule type" value="Genomic_DNA"/>
</dbReference>
<evidence type="ECO:0000256" key="1">
    <source>
        <dbReference type="SAM" id="SignalP"/>
    </source>
</evidence>
<evidence type="ECO:0000313" key="4">
    <source>
        <dbReference type="Proteomes" id="UP000828390"/>
    </source>
</evidence>
<feature type="domain" description="SUEL-type lectin" evidence="2">
    <location>
        <begin position="23"/>
        <end position="111"/>
    </location>
</feature>
<organism evidence="3 4">
    <name type="scientific">Dreissena polymorpha</name>
    <name type="common">Zebra mussel</name>
    <name type="synonym">Mytilus polymorpha</name>
    <dbReference type="NCBI Taxonomy" id="45954"/>
    <lineage>
        <taxon>Eukaryota</taxon>
        <taxon>Metazoa</taxon>
        <taxon>Spiralia</taxon>
        <taxon>Lophotrochozoa</taxon>
        <taxon>Mollusca</taxon>
        <taxon>Bivalvia</taxon>
        <taxon>Autobranchia</taxon>
        <taxon>Heteroconchia</taxon>
        <taxon>Euheterodonta</taxon>
        <taxon>Imparidentia</taxon>
        <taxon>Neoheterodontei</taxon>
        <taxon>Myida</taxon>
        <taxon>Dreissenoidea</taxon>
        <taxon>Dreissenidae</taxon>
        <taxon>Dreissena</taxon>
    </lineage>
</organism>
<proteinExistence type="predicted"/>
<sequence>MTSYLTCLIVVALCCSANGSSIICEHSNMFLSCPQGQVLYVHSGVYGRTQNDDICPHSSIQTTNCASTTSTATVQSLCNGKQMCHLAASNAVFGDPCAGTVKYLEVNYACF</sequence>
<evidence type="ECO:0000259" key="2">
    <source>
        <dbReference type="PROSITE" id="PS50228"/>
    </source>
</evidence>
<name>A0A9D3YZY7_DREPO</name>
<dbReference type="CDD" id="cd22827">
    <property type="entry name" value="Gal_Rha_Lectin_SUL-I-like"/>
    <property type="match status" value="1"/>
</dbReference>
<dbReference type="Proteomes" id="UP000828390">
    <property type="component" value="Unassembled WGS sequence"/>
</dbReference>
<dbReference type="InterPro" id="IPR000922">
    <property type="entry name" value="Lectin_gal-bd_dom"/>
</dbReference>
<keyword evidence="4" id="KW-1185">Reference proteome</keyword>
<gene>
    <name evidence="3" type="ORF">DPMN_069863</name>
</gene>